<evidence type="ECO:0000256" key="2">
    <source>
        <dbReference type="ARBA" id="ARBA00009142"/>
    </source>
</evidence>
<keyword evidence="5 8" id="KW-0812">Transmembrane</keyword>
<dbReference type="InterPro" id="IPR052017">
    <property type="entry name" value="TSUP"/>
</dbReference>
<gene>
    <name evidence="9" type="ORF">SAMN02745158_00017</name>
</gene>
<evidence type="ECO:0000313" key="9">
    <source>
        <dbReference type="EMBL" id="SHE29343.1"/>
    </source>
</evidence>
<evidence type="ECO:0000256" key="8">
    <source>
        <dbReference type="RuleBase" id="RU363041"/>
    </source>
</evidence>
<comment type="similarity">
    <text evidence="2 8">Belongs to the 4-toluene sulfonate uptake permease (TSUP) (TC 2.A.102) family.</text>
</comment>
<accession>A0A1M4SAT2</accession>
<protein>
    <recommendedName>
        <fullName evidence="8">Probable membrane transporter protein</fullName>
    </recommendedName>
</protein>
<dbReference type="Pfam" id="PF01925">
    <property type="entry name" value="TauE"/>
    <property type="match status" value="1"/>
</dbReference>
<dbReference type="EMBL" id="FQVI01000001">
    <property type="protein sequence ID" value="SHE29343.1"/>
    <property type="molecule type" value="Genomic_DNA"/>
</dbReference>
<feature type="transmembrane region" description="Helical" evidence="8">
    <location>
        <begin position="232"/>
        <end position="250"/>
    </location>
</feature>
<dbReference type="PANTHER" id="PTHR30269">
    <property type="entry name" value="TRANSMEMBRANE PROTEIN YFCA"/>
    <property type="match status" value="1"/>
</dbReference>
<keyword evidence="7 8" id="KW-0472">Membrane</keyword>
<evidence type="ECO:0000313" key="10">
    <source>
        <dbReference type="Proteomes" id="UP000184245"/>
    </source>
</evidence>
<evidence type="ECO:0000256" key="7">
    <source>
        <dbReference type="ARBA" id="ARBA00023136"/>
    </source>
</evidence>
<evidence type="ECO:0000256" key="6">
    <source>
        <dbReference type="ARBA" id="ARBA00022989"/>
    </source>
</evidence>
<dbReference type="RefSeq" id="WP_072848082.1">
    <property type="nucleotide sequence ID" value="NZ_FQVI01000001.1"/>
</dbReference>
<keyword evidence="10" id="KW-1185">Reference proteome</keyword>
<proteinExistence type="inferred from homology"/>
<feature type="transmembrane region" description="Helical" evidence="8">
    <location>
        <begin position="139"/>
        <end position="166"/>
    </location>
</feature>
<organism evidence="9 10">
    <name type="scientific">Lactonifactor longoviformis DSM 17459</name>
    <dbReference type="NCBI Taxonomy" id="1122155"/>
    <lineage>
        <taxon>Bacteria</taxon>
        <taxon>Bacillati</taxon>
        <taxon>Bacillota</taxon>
        <taxon>Clostridia</taxon>
        <taxon>Eubacteriales</taxon>
        <taxon>Clostridiaceae</taxon>
        <taxon>Lactonifactor</taxon>
    </lineage>
</organism>
<dbReference type="STRING" id="1122155.SAMN02745158_00017"/>
<dbReference type="OrthoDB" id="554695at2"/>
<dbReference type="AlphaFoldDB" id="A0A1M4SAT2"/>
<keyword evidence="6 8" id="KW-1133">Transmembrane helix</keyword>
<reference evidence="9 10" key="1">
    <citation type="submission" date="2016-11" db="EMBL/GenBank/DDBJ databases">
        <authorList>
            <person name="Jaros S."/>
            <person name="Januszkiewicz K."/>
            <person name="Wedrychowicz H."/>
        </authorList>
    </citation>
    <scope>NUCLEOTIDE SEQUENCE [LARGE SCALE GENOMIC DNA]</scope>
    <source>
        <strain evidence="9 10">DSM 17459</strain>
    </source>
</reference>
<dbReference type="GO" id="GO:0005886">
    <property type="term" value="C:plasma membrane"/>
    <property type="evidence" value="ECO:0007669"/>
    <property type="project" value="UniProtKB-SubCell"/>
</dbReference>
<evidence type="ECO:0000256" key="1">
    <source>
        <dbReference type="ARBA" id="ARBA00004651"/>
    </source>
</evidence>
<evidence type="ECO:0000256" key="5">
    <source>
        <dbReference type="ARBA" id="ARBA00022692"/>
    </source>
</evidence>
<dbReference type="InterPro" id="IPR002781">
    <property type="entry name" value="TM_pro_TauE-like"/>
</dbReference>
<dbReference type="Proteomes" id="UP000184245">
    <property type="component" value="Unassembled WGS sequence"/>
</dbReference>
<keyword evidence="4 8" id="KW-1003">Cell membrane</keyword>
<evidence type="ECO:0000256" key="4">
    <source>
        <dbReference type="ARBA" id="ARBA00022475"/>
    </source>
</evidence>
<keyword evidence="3" id="KW-0813">Transport</keyword>
<evidence type="ECO:0000256" key="3">
    <source>
        <dbReference type="ARBA" id="ARBA00022448"/>
    </source>
</evidence>
<feature type="transmembrane region" description="Helical" evidence="8">
    <location>
        <begin position="73"/>
        <end position="95"/>
    </location>
</feature>
<dbReference type="PANTHER" id="PTHR30269:SF0">
    <property type="entry name" value="MEMBRANE TRANSPORTER PROTEIN YFCA-RELATED"/>
    <property type="match status" value="1"/>
</dbReference>
<name>A0A1M4SAT2_9CLOT</name>
<feature type="transmembrane region" description="Helical" evidence="8">
    <location>
        <begin position="101"/>
        <end position="118"/>
    </location>
</feature>
<comment type="subcellular location">
    <subcellularLocation>
        <location evidence="1 8">Cell membrane</location>
        <topology evidence="1 8">Multi-pass membrane protein</topology>
    </subcellularLocation>
</comment>
<sequence>MELTVTAFLIVCPLIFLASFVDAVAGGGGLISLPAYFLAGVPIHNAIATNKLSSAAGTCISTWRFCKNKYADLRLAIPSVLVALAGSALGANIALITSDKILKITLLAVLPVAAFYVFRSKDMERKSSVPIKGKAKYAIVITASFVIGAYDGFYGPGTGTFLILIYTGMARMDIKTAAGNTKLVNLASNMAALATFLLHGKIIFPLGLAASVFSIAGHYLGSGMVMKNGTKIVRPIILAVLALLFIKIITGM</sequence>